<protein>
    <submittedName>
        <fullName evidence="4">Uncharacterized protein</fullName>
    </submittedName>
</protein>
<comment type="caution">
    <text evidence="4">The sequence shown here is derived from an EMBL/GenBank/DDBJ whole genome shotgun (WGS) entry which is preliminary data.</text>
</comment>
<keyword evidence="2" id="KW-0472">Membrane</keyword>
<feature type="chain" id="PRO_5012049862" evidence="3">
    <location>
        <begin position="23"/>
        <end position="78"/>
    </location>
</feature>
<feature type="signal peptide" evidence="3">
    <location>
        <begin position="1"/>
        <end position="22"/>
    </location>
</feature>
<keyword evidence="3" id="KW-0732">Signal</keyword>
<evidence type="ECO:0000256" key="3">
    <source>
        <dbReference type="SAM" id="SignalP"/>
    </source>
</evidence>
<organism evidence="4 5">
    <name type="scientific">Streptomyces uncialis</name>
    <dbReference type="NCBI Taxonomy" id="1048205"/>
    <lineage>
        <taxon>Bacteria</taxon>
        <taxon>Bacillati</taxon>
        <taxon>Actinomycetota</taxon>
        <taxon>Actinomycetes</taxon>
        <taxon>Kitasatosporales</taxon>
        <taxon>Streptomycetaceae</taxon>
        <taxon>Streptomyces</taxon>
    </lineage>
</organism>
<keyword evidence="2" id="KW-0812">Transmembrane</keyword>
<proteinExistence type="predicted"/>
<keyword evidence="2" id="KW-1133">Transmembrane helix</keyword>
<dbReference type="EMBL" id="LFBV01000001">
    <property type="protein sequence ID" value="OKH95824.1"/>
    <property type="molecule type" value="Genomic_DNA"/>
</dbReference>
<dbReference type="Proteomes" id="UP000186455">
    <property type="component" value="Unassembled WGS sequence"/>
</dbReference>
<accession>A0A1Q4VDD2</accession>
<keyword evidence="5" id="KW-1185">Reference proteome</keyword>
<evidence type="ECO:0000313" key="4">
    <source>
        <dbReference type="EMBL" id="OKH95824.1"/>
    </source>
</evidence>
<feature type="transmembrane region" description="Helical" evidence="2">
    <location>
        <begin position="49"/>
        <end position="70"/>
    </location>
</feature>
<evidence type="ECO:0000313" key="5">
    <source>
        <dbReference type="Proteomes" id="UP000186455"/>
    </source>
</evidence>
<sequence length="78" mass="7444">MWTAGVLVALALAVTADSSAYAAGSPRAGATPVAGSPAGAPSGREGSAVHLYAGLGVSLVAMAALLAVGIRSRVNGPR</sequence>
<feature type="region of interest" description="Disordered" evidence="1">
    <location>
        <begin position="22"/>
        <end position="45"/>
    </location>
</feature>
<dbReference type="AlphaFoldDB" id="A0A1Q4VDD2"/>
<gene>
    <name evidence="4" type="ORF">AB852_03495</name>
</gene>
<reference evidence="4 5" key="1">
    <citation type="submission" date="2015-06" db="EMBL/GenBank/DDBJ databases">
        <title>Cloning and characterization of the uncialamcin biosynthetic gene cluster.</title>
        <authorList>
            <person name="Yan X."/>
            <person name="Huang T."/>
            <person name="Ge H."/>
            <person name="Shen B."/>
        </authorList>
    </citation>
    <scope>NUCLEOTIDE SEQUENCE [LARGE SCALE GENOMIC DNA]</scope>
    <source>
        <strain evidence="4 5">DCA2648</strain>
    </source>
</reference>
<evidence type="ECO:0000256" key="1">
    <source>
        <dbReference type="SAM" id="MobiDB-lite"/>
    </source>
</evidence>
<name>A0A1Q4VDD2_9ACTN</name>
<evidence type="ECO:0000256" key="2">
    <source>
        <dbReference type="SAM" id="Phobius"/>
    </source>
</evidence>